<dbReference type="GO" id="GO:0003677">
    <property type="term" value="F:DNA binding"/>
    <property type="evidence" value="ECO:0007669"/>
    <property type="project" value="InterPro"/>
</dbReference>
<dbReference type="EMBL" id="CP041690">
    <property type="protein sequence ID" value="QEE19458.1"/>
    <property type="molecule type" value="Genomic_DNA"/>
</dbReference>
<dbReference type="OrthoDB" id="7444822at2"/>
<gene>
    <name evidence="2" type="ORF">FNA67_04400</name>
</gene>
<dbReference type="SMART" id="SM00421">
    <property type="entry name" value="HTH_LUXR"/>
    <property type="match status" value="1"/>
</dbReference>
<sequence>MKAMYERARLSMPPLAEPPAVAGWGKDESATRHLLVRRVSNYPYNALISCIYDLARGKAVWDNFLDTLATAFPGCLILVSGDDLATHRNVVFAHRGLTPSAAAAYVNSFASINPWREALGNWPPGHLYQDEDLLERSQAMASPYYTQWLGKQGTYDAATGFIVMRSGARQLTLELRYNSQDARMVRDRAGTILGDAAFHFNHAFESAGSGKDYLARIVDDLSFPVFLVGSDMRVVYSNHHADTLRRDAAGPFMGDRGVLRAGDEAVDSQLRNLVARASSRRSTTSILAFGGPQNRYFAVARPAIPAGEASYQLHETLFDNGPITMLIIHGASGMASLPADLLWRAFGFTEAEAELAEALLAGDTVAEYAQARLVSKQTLRNQLVGLMRKTGTHRQAELVGLLTRLALTST</sequence>
<reference evidence="2 3" key="1">
    <citation type="journal article" date="2015" name="Int. J. Syst. Evol. Microbiol.">
        <title>Youhaiella tibetensis gen. nov., sp. nov., isolated from subsurface sediment.</title>
        <authorList>
            <person name="Wang Y.X."/>
            <person name="Huang F.Q."/>
            <person name="Nogi Y."/>
            <person name="Pang S.J."/>
            <person name="Wang P.K."/>
            <person name="Lv J."/>
        </authorList>
    </citation>
    <scope>NUCLEOTIDE SEQUENCE [LARGE SCALE GENOMIC DNA]</scope>
    <source>
        <strain evidence="3">fig4</strain>
    </source>
</reference>
<accession>A0A5B9DLZ9</accession>
<proteinExistence type="predicted"/>
<feature type="domain" description="HTH luxR-type" evidence="1">
    <location>
        <begin position="345"/>
        <end position="402"/>
    </location>
</feature>
<name>A0A5B9DLZ9_9HYPH</name>
<evidence type="ECO:0000313" key="3">
    <source>
        <dbReference type="Proteomes" id="UP000321062"/>
    </source>
</evidence>
<organism evidence="2 3">
    <name type="scientific">Paradevosia tibetensis</name>
    <dbReference type="NCBI Taxonomy" id="1447062"/>
    <lineage>
        <taxon>Bacteria</taxon>
        <taxon>Pseudomonadati</taxon>
        <taxon>Pseudomonadota</taxon>
        <taxon>Alphaproteobacteria</taxon>
        <taxon>Hyphomicrobiales</taxon>
        <taxon>Devosiaceae</taxon>
        <taxon>Paradevosia</taxon>
    </lineage>
</organism>
<dbReference type="Proteomes" id="UP000321062">
    <property type="component" value="Chromosome"/>
</dbReference>
<dbReference type="InterPro" id="IPR000792">
    <property type="entry name" value="Tscrpt_reg_LuxR_C"/>
</dbReference>
<keyword evidence="3" id="KW-1185">Reference proteome</keyword>
<evidence type="ECO:0000313" key="2">
    <source>
        <dbReference type="EMBL" id="QEE19458.1"/>
    </source>
</evidence>
<dbReference type="RefSeq" id="WP_145976660.1">
    <property type="nucleotide sequence ID" value="NZ_BMFM01000001.1"/>
</dbReference>
<dbReference type="AlphaFoldDB" id="A0A5B9DLZ9"/>
<dbReference type="SUPFAM" id="SSF46894">
    <property type="entry name" value="C-terminal effector domain of the bipartite response regulators"/>
    <property type="match status" value="1"/>
</dbReference>
<dbReference type="InterPro" id="IPR036388">
    <property type="entry name" value="WH-like_DNA-bd_sf"/>
</dbReference>
<dbReference type="KEGG" id="yti:FNA67_04400"/>
<dbReference type="InterPro" id="IPR016032">
    <property type="entry name" value="Sig_transdc_resp-reg_C-effctor"/>
</dbReference>
<dbReference type="Gene3D" id="1.10.10.10">
    <property type="entry name" value="Winged helix-like DNA-binding domain superfamily/Winged helix DNA-binding domain"/>
    <property type="match status" value="1"/>
</dbReference>
<evidence type="ECO:0000259" key="1">
    <source>
        <dbReference type="SMART" id="SM00421"/>
    </source>
</evidence>
<dbReference type="GO" id="GO:0006355">
    <property type="term" value="P:regulation of DNA-templated transcription"/>
    <property type="evidence" value="ECO:0007669"/>
    <property type="project" value="InterPro"/>
</dbReference>
<protein>
    <recommendedName>
        <fullName evidence="1">HTH luxR-type domain-containing protein</fullName>
    </recommendedName>
</protein>